<dbReference type="PROSITE" id="PS00525">
    <property type="entry name" value="RIBOSOMAL_L6_1"/>
    <property type="match status" value="1"/>
</dbReference>
<dbReference type="Proteomes" id="UP000229674">
    <property type="component" value="Unassembled WGS sequence"/>
</dbReference>
<dbReference type="InterPro" id="IPR036789">
    <property type="entry name" value="Ribosomal_uL6-like_a/b-dom_sf"/>
</dbReference>
<dbReference type="GO" id="GO:0003735">
    <property type="term" value="F:structural constituent of ribosome"/>
    <property type="evidence" value="ECO:0007669"/>
    <property type="project" value="UniProtKB-UniRule"/>
</dbReference>
<evidence type="ECO:0000256" key="1">
    <source>
        <dbReference type="ARBA" id="ARBA00009356"/>
    </source>
</evidence>
<dbReference type="NCBIfam" id="TIGR03654">
    <property type="entry name" value="L6_bact"/>
    <property type="match status" value="1"/>
</dbReference>
<evidence type="ECO:0000313" key="9">
    <source>
        <dbReference type="Proteomes" id="UP000229674"/>
    </source>
</evidence>
<sequence length="184" mass="19491">MSKVGKKPITIPSGVKVEITGDEVKIQGVNGSAALPLLKGITVAVSGGEITVTPANETKQIRSNWGTMRALLQNAVLGATVDFTKELIVEGIGYRAEIQGKELTLNLGFSHPVKVAIPEGIKISVDKNVIKVAGASKKEVGDIAAHIRHFKKPEPYKGKGIRYSNEIIRRKAGKKAVTSGGKTA</sequence>
<name>A0A2M8G128_9BACT</name>
<evidence type="ECO:0000256" key="3">
    <source>
        <dbReference type="ARBA" id="ARBA00023274"/>
    </source>
</evidence>
<dbReference type="FunFam" id="3.90.930.12:FF:000001">
    <property type="entry name" value="50S ribosomal protein L6"/>
    <property type="match status" value="1"/>
</dbReference>
<gene>
    <name evidence="4" type="primary">rplF</name>
    <name evidence="8" type="ORF">CO020_01120</name>
</gene>
<feature type="domain" description="Large ribosomal subunit protein uL6 alpha-beta" evidence="7">
    <location>
        <begin position="11"/>
        <end position="78"/>
    </location>
</feature>
<comment type="subunit">
    <text evidence="4">Part of the 50S ribosomal subunit.</text>
</comment>
<evidence type="ECO:0000313" key="8">
    <source>
        <dbReference type="EMBL" id="PJC65363.1"/>
    </source>
</evidence>
<dbReference type="GO" id="GO:0002181">
    <property type="term" value="P:cytoplasmic translation"/>
    <property type="evidence" value="ECO:0007669"/>
    <property type="project" value="TreeGrafter"/>
</dbReference>
<proteinExistence type="inferred from homology"/>
<keyword evidence="2 4" id="KW-0689">Ribosomal protein</keyword>
<comment type="function">
    <text evidence="4 6">This protein binds to the 23S rRNA, and is important in its secondary structure. It is located near the subunit interface in the base of the L7/L12 stalk, and near the tRNA binding site of the peptidyltransferase center.</text>
</comment>
<dbReference type="EMBL" id="PFQX01000044">
    <property type="protein sequence ID" value="PJC65363.1"/>
    <property type="molecule type" value="Genomic_DNA"/>
</dbReference>
<evidence type="ECO:0000259" key="7">
    <source>
        <dbReference type="Pfam" id="PF00347"/>
    </source>
</evidence>
<feature type="domain" description="Large ribosomal subunit protein uL6 alpha-beta" evidence="7">
    <location>
        <begin position="91"/>
        <end position="163"/>
    </location>
</feature>
<dbReference type="InterPro" id="IPR019906">
    <property type="entry name" value="Ribosomal_uL6_bac-type"/>
</dbReference>
<keyword evidence="4 6" id="KW-0699">rRNA-binding</keyword>
<evidence type="ECO:0000256" key="4">
    <source>
        <dbReference type="HAMAP-Rule" id="MF_01365"/>
    </source>
</evidence>
<keyword evidence="3 4" id="KW-0687">Ribonucleoprotein</keyword>
<dbReference type="HAMAP" id="MF_01365_B">
    <property type="entry name" value="Ribosomal_uL6_B"/>
    <property type="match status" value="1"/>
</dbReference>
<comment type="similarity">
    <text evidence="1 4 5">Belongs to the universal ribosomal protein uL6 family.</text>
</comment>
<dbReference type="GO" id="GO:0022625">
    <property type="term" value="C:cytosolic large ribosomal subunit"/>
    <property type="evidence" value="ECO:0007669"/>
    <property type="project" value="UniProtKB-UniRule"/>
</dbReference>
<keyword evidence="4 6" id="KW-0694">RNA-binding</keyword>
<protein>
    <recommendedName>
        <fullName evidence="4">Large ribosomal subunit protein uL6</fullName>
    </recommendedName>
</protein>
<dbReference type="InterPro" id="IPR000702">
    <property type="entry name" value="Ribosomal_uL6-like"/>
</dbReference>
<evidence type="ECO:0000256" key="5">
    <source>
        <dbReference type="RuleBase" id="RU003869"/>
    </source>
</evidence>
<dbReference type="PANTHER" id="PTHR11655:SF14">
    <property type="entry name" value="LARGE RIBOSOMAL SUBUNIT PROTEIN UL6M"/>
    <property type="match status" value="1"/>
</dbReference>
<dbReference type="InterPro" id="IPR002358">
    <property type="entry name" value="Ribosomal_uL6_CS"/>
</dbReference>
<dbReference type="PANTHER" id="PTHR11655">
    <property type="entry name" value="60S/50S RIBOSOMAL PROTEIN L6/L9"/>
    <property type="match status" value="1"/>
</dbReference>
<dbReference type="Gene3D" id="3.90.930.12">
    <property type="entry name" value="Ribosomal protein L6, alpha-beta domain"/>
    <property type="match status" value="2"/>
</dbReference>
<dbReference type="GO" id="GO:0019843">
    <property type="term" value="F:rRNA binding"/>
    <property type="evidence" value="ECO:0007669"/>
    <property type="project" value="UniProtKB-UniRule"/>
</dbReference>
<dbReference type="SUPFAM" id="SSF56053">
    <property type="entry name" value="Ribosomal protein L6"/>
    <property type="match status" value="2"/>
</dbReference>
<dbReference type="PIRSF" id="PIRSF002162">
    <property type="entry name" value="Ribosomal_L6"/>
    <property type="match status" value="1"/>
</dbReference>
<organism evidence="8 9">
    <name type="scientific">Candidatus Colwellbacteria bacterium CG_4_9_14_0_2_um_filter_50_12</name>
    <dbReference type="NCBI Taxonomy" id="1974538"/>
    <lineage>
        <taxon>Bacteria</taxon>
        <taxon>Candidatus Colwelliibacteriota</taxon>
    </lineage>
</organism>
<dbReference type="PRINTS" id="PR00059">
    <property type="entry name" value="RIBOSOMALL6"/>
</dbReference>
<evidence type="ECO:0000256" key="2">
    <source>
        <dbReference type="ARBA" id="ARBA00022980"/>
    </source>
</evidence>
<dbReference type="InterPro" id="IPR020040">
    <property type="entry name" value="Ribosomal_uL6_a/b-dom"/>
</dbReference>
<accession>A0A2M8G128</accession>
<comment type="caution">
    <text evidence="8">The sequence shown here is derived from an EMBL/GenBank/DDBJ whole genome shotgun (WGS) entry which is preliminary data.</text>
</comment>
<reference evidence="9" key="1">
    <citation type="submission" date="2017-09" db="EMBL/GenBank/DDBJ databases">
        <title>Depth-based differentiation of microbial function through sediment-hosted aquifers and enrichment of novel symbionts in the deep terrestrial subsurface.</title>
        <authorList>
            <person name="Probst A.J."/>
            <person name="Ladd B."/>
            <person name="Jarett J.K."/>
            <person name="Geller-Mcgrath D.E."/>
            <person name="Sieber C.M.K."/>
            <person name="Emerson J.B."/>
            <person name="Anantharaman K."/>
            <person name="Thomas B.C."/>
            <person name="Malmstrom R."/>
            <person name="Stieglmeier M."/>
            <person name="Klingl A."/>
            <person name="Woyke T."/>
            <person name="Ryan C.M."/>
            <person name="Banfield J.F."/>
        </authorList>
    </citation>
    <scope>NUCLEOTIDE SEQUENCE [LARGE SCALE GENOMIC DNA]</scope>
</reference>
<dbReference type="Pfam" id="PF00347">
    <property type="entry name" value="Ribosomal_L6"/>
    <property type="match status" value="2"/>
</dbReference>
<evidence type="ECO:0000256" key="6">
    <source>
        <dbReference type="RuleBase" id="RU003870"/>
    </source>
</evidence>
<dbReference type="AlphaFoldDB" id="A0A2M8G128"/>